<proteinExistence type="predicted"/>
<dbReference type="OrthoDB" id="3594971at2759"/>
<reference evidence="1 2" key="1">
    <citation type="submission" date="2018-06" db="EMBL/GenBank/DDBJ databases">
        <title>Complete Genomes of Monosporascus.</title>
        <authorList>
            <person name="Robinson A.J."/>
            <person name="Natvig D.O."/>
        </authorList>
    </citation>
    <scope>NUCLEOTIDE SEQUENCE [LARGE SCALE GENOMIC DNA]</scope>
    <source>
        <strain evidence="1 2">CBS 110550</strain>
    </source>
</reference>
<dbReference type="AlphaFoldDB" id="A0A4Q4SVD1"/>
<protein>
    <recommendedName>
        <fullName evidence="3">F-box domain-containing protein</fullName>
    </recommendedName>
</protein>
<keyword evidence="2" id="KW-1185">Reference proteome</keyword>
<dbReference type="InterPro" id="IPR032675">
    <property type="entry name" value="LRR_dom_sf"/>
</dbReference>
<dbReference type="Gene3D" id="3.80.10.10">
    <property type="entry name" value="Ribonuclease Inhibitor"/>
    <property type="match status" value="1"/>
</dbReference>
<accession>A0A4Q4SVD1</accession>
<sequence>MENILPLCRSVRSWSLDDLSTELLVLIFEQATLTWNVLNRWLYVGSDLHSGAFCPPSDILSQRHLQVNKTELYVENLPLHNYDGQQQQDIYLRVIPAGNLVSLRLSSPNPPLTTRLEPLKRLLLRARRLRVLDYRDRGQGTHFRFTSSEGEVEGEEDQTLPPLEDLTLQSYDWDHGADVAARHWDFSRLRALRLVDVPAFNFLSSVDPERLAGLHTLRCDDFSAHLPVDRRADATRALRRLVGCIRALRVLEVTCHTRLFFPPDDGDAKDEDSPLLRHAPTLRVLRLRDHAGTGFGDGAAPPCPTLRVSDTLRLARRLRGLRSLELDFDVRACDDPRGFLRALGAFPRLEELTLHVQTVLRPVDLFEEEYYSTGPVHPVHHQQQFRHHPPHTRTLAAADPDREAAQHTLAALVRARKNSGSATPWRRIALVVGGWRPVLSVRRGGEAWRALNARGVFAERCFVLERVENGDEMVLREEIARRVEG</sequence>
<dbReference type="Proteomes" id="UP000293360">
    <property type="component" value="Unassembled WGS sequence"/>
</dbReference>
<dbReference type="EMBL" id="QJNU01000849">
    <property type="protein sequence ID" value="RYO84554.1"/>
    <property type="molecule type" value="Genomic_DNA"/>
</dbReference>
<comment type="caution">
    <text evidence="1">The sequence shown here is derived from an EMBL/GenBank/DDBJ whole genome shotgun (WGS) entry which is preliminary data.</text>
</comment>
<evidence type="ECO:0000313" key="2">
    <source>
        <dbReference type="Proteomes" id="UP000293360"/>
    </source>
</evidence>
<evidence type="ECO:0008006" key="3">
    <source>
        <dbReference type="Google" id="ProtNLM"/>
    </source>
</evidence>
<gene>
    <name evidence="1" type="ORF">DL764_009305</name>
</gene>
<name>A0A4Q4SVD1_9PEZI</name>
<evidence type="ECO:0000313" key="1">
    <source>
        <dbReference type="EMBL" id="RYO84554.1"/>
    </source>
</evidence>
<organism evidence="1 2">
    <name type="scientific">Monosporascus ibericus</name>
    <dbReference type="NCBI Taxonomy" id="155417"/>
    <lineage>
        <taxon>Eukaryota</taxon>
        <taxon>Fungi</taxon>
        <taxon>Dikarya</taxon>
        <taxon>Ascomycota</taxon>
        <taxon>Pezizomycotina</taxon>
        <taxon>Sordariomycetes</taxon>
        <taxon>Xylariomycetidae</taxon>
        <taxon>Xylariales</taxon>
        <taxon>Xylariales incertae sedis</taxon>
        <taxon>Monosporascus</taxon>
    </lineage>
</organism>